<dbReference type="EMBL" id="CP012032">
    <property type="protein sequence ID" value="ALO28600.1"/>
    <property type="molecule type" value="Genomic_DNA"/>
</dbReference>
<name>A0A0S2IM12_LEPBO</name>
<reference evidence="1 3" key="1">
    <citation type="journal article" date="2015" name="PLoS Negl. Trop. Dis.">
        <title>Distribution of Plasmids in Distinct Leptospira Pathogenic Species.</title>
        <authorList>
            <person name="Wang Y."/>
            <person name="Zhuang X."/>
            <person name="Zhong Y."/>
            <person name="Zhang C."/>
            <person name="Zhang Y."/>
            <person name="Zeng L."/>
            <person name="Zhu Y."/>
            <person name="He P."/>
            <person name="Dong K."/>
            <person name="Pal U."/>
            <person name="Guo X."/>
            <person name="Qin J."/>
        </authorList>
    </citation>
    <scope>NUCLEOTIDE SEQUENCE [LARGE SCALE GENOMIC DNA]</scope>
    <source>
        <strain evidence="1 3">56604</strain>
        <plasmid evidence="2">lbp2</plasmid>
        <plasmid evidence="3">Plasmid lbp2</plasmid>
    </source>
</reference>
<evidence type="ECO:0000313" key="3">
    <source>
        <dbReference type="Proteomes" id="UP000058857"/>
    </source>
</evidence>
<evidence type="ECO:0000313" key="2">
    <source>
        <dbReference type="EMBL" id="ALO28600.1"/>
    </source>
</evidence>
<dbReference type="PATRIC" id="fig|280505.15.peg.335"/>
<dbReference type="EMBL" id="CP012029">
    <property type="protein sequence ID" value="ALO24704.1"/>
    <property type="molecule type" value="Genomic_DNA"/>
</dbReference>
<evidence type="ECO:0000313" key="1">
    <source>
        <dbReference type="EMBL" id="ALO24704.1"/>
    </source>
</evidence>
<dbReference type="Proteomes" id="UP000058857">
    <property type="component" value="Plasmid lbp2"/>
</dbReference>
<accession>A0A0S2IM12</accession>
<protein>
    <submittedName>
        <fullName evidence="1">Uncharacterized protein</fullName>
    </submittedName>
</protein>
<dbReference type="Proteomes" id="UP000058857">
    <property type="component" value="Chromosome 1"/>
</dbReference>
<dbReference type="AlphaFoldDB" id="A0A0S2IM12"/>
<sequence>MHKLKKTIFYEKYFKKDKFRTLLKRHILKIFSIPRFFKNKNIKLLKYSVCPSEPL</sequence>
<geneLocation type="plasmid" evidence="2 3">
    <name>lbp2</name>
</geneLocation>
<keyword evidence="2" id="KW-0614">Plasmid</keyword>
<organism evidence="1">
    <name type="scientific">Leptospira borgpetersenii serovar Ballum</name>
    <dbReference type="NCBI Taxonomy" id="280505"/>
    <lineage>
        <taxon>Bacteria</taxon>
        <taxon>Pseudomonadati</taxon>
        <taxon>Spirochaetota</taxon>
        <taxon>Spirochaetia</taxon>
        <taxon>Leptospirales</taxon>
        <taxon>Leptospiraceae</taxon>
        <taxon>Leptospira</taxon>
    </lineage>
</organism>
<gene>
    <name evidence="1" type="ORF">LBBP_00342</name>
    <name evidence="2" type="ORF">LBBP_04503</name>
</gene>
<proteinExistence type="predicted"/>